<evidence type="ECO:0000256" key="4">
    <source>
        <dbReference type="ARBA" id="ARBA00022927"/>
    </source>
</evidence>
<dbReference type="GO" id="GO:0030117">
    <property type="term" value="C:membrane coat"/>
    <property type="evidence" value="ECO:0007669"/>
    <property type="project" value="InterPro"/>
</dbReference>
<keyword evidence="3" id="KW-0813">Transport</keyword>
<comment type="similarity">
    <text evidence="2">Belongs to the adaptor complexes large subunit family.</text>
</comment>
<keyword evidence="8" id="KW-1185">Reference proteome</keyword>
<dbReference type="Proteomes" id="UP000824469">
    <property type="component" value="Unassembled WGS sequence"/>
</dbReference>
<dbReference type="EMBL" id="JAHRHJ020000002">
    <property type="protein sequence ID" value="KAH9327724.1"/>
    <property type="molecule type" value="Genomic_DNA"/>
</dbReference>
<keyword evidence="4" id="KW-0653">Protein transport</keyword>
<dbReference type="GO" id="GO:0016192">
    <property type="term" value="P:vesicle-mediated transport"/>
    <property type="evidence" value="ECO:0007669"/>
    <property type="project" value="InterPro"/>
</dbReference>
<dbReference type="AlphaFoldDB" id="A0AA38LL40"/>
<dbReference type="Gene3D" id="1.25.10.10">
    <property type="entry name" value="Leucine-rich Repeat Variant"/>
    <property type="match status" value="1"/>
</dbReference>
<evidence type="ECO:0000256" key="5">
    <source>
        <dbReference type="ARBA" id="ARBA00023136"/>
    </source>
</evidence>
<comment type="caution">
    <text evidence="7">The sequence shown here is derived from an EMBL/GenBank/DDBJ whole genome shotgun (WGS) entry which is preliminary data.</text>
</comment>
<evidence type="ECO:0000256" key="3">
    <source>
        <dbReference type="ARBA" id="ARBA00022448"/>
    </source>
</evidence>
<evidence type="ECO:0000256" key="2">
    <source>
        <dbReference type="ARBA" id="ARBA00006613"/>
    </source>
</evidence>
<protein>
    <recommendedName>
        <fullName evidence="6">Clathrin/coatomer adaptor adaptin-like N-terminal domain-containing protein</fullName>
    </recommendedName>
</protein>
<dbReference type="GO" id="GO:0006886">
    <property type="term" value="P:intracellular protein transport"/>
    <property type="evidence" value="ECO:0007669"/>
    <property type="project" value="InterPro"/>
</dbReference>
<comment type="subcellular location">
    <subcellularLocation>
        <location evidence="1">Endomembrane system</location>
    </subcellularLocation>
</comment>
<evidence type="ECO:0000313" key="8">
    <source>
        <dbReference type="Proteomes" id="UP000824469"/>
    </source>
</evidence>
<accession>A0AA38LL40</accession>
<evidence type="ECO:0000256" key="1">
    <source>
        <dbReference type="ARBA" id="ARBA00004308"/>
    </source>
</evidence>
<dbReference type="OMA" id="RAMSGIH"/>
<sequence>MLPQFAETAASFSRASTLMLRMGTDAHLYDDPQDANIDSLLDSKFDSEKVEALKRLLALTSQGCDVSNFFPKVVKNVASQSLEVKKLVYIYLVHYAERRPDEALLSINSFQKDLSDLNPLVRAWALRAMSGIHVHVVAPLVLMAVNKCARDPSPYVRRCAANAIPKLYDLDREQNSTVLEELIGLLFNDNSAGVVGATAAAFNSVCPNNLSLVGLKFKRLCETLPDVEEWGQIILIEILLRYTVAKHGISKISAAFNSGYTERLSIEREKF</sequence>
<keyword evidence="5" id="KW-0472">Membrane</keyword>
<proteinExistence type="inferred from homology"/>
<dbReference type="PANTHER" id="PTHR11134">
    <property type="entry name" value="ADAPTOR COMPLEX SUBUNIT BETA FAMILY MEMBER"/>
    <property type="match status" value="1"/>
</dbReference>
<evidence type="ECO:0000313" key="7">
    <source>
        <dbReference type="EMBL" id="KAH9327724.1"/>
    </source>
</evidence>
<gene>
    <name evidence="7" type="ORF">KI387_007902</name>
</gene>
<dbReference type="InterPro" id="IPR011989">
    <property type="entry name" value="ARM-like"/>
</dbReference>
<reference evidence="7 8" key="1">
    <citation type="journal article" date="2021" name="Nat. Plants">
        <title>The Taxus genome provides insights into paclitaxel biosynthesis.</title>
        <authorList>
            <person name="Xiong X."/>
            <person name="Gou J."/>
            <person name="Liao Q."/>
            <person name="Li Y."/>
            <person name="Zhou Q."/>
            <person name="Bi G."/>
            <person name="Li C."/>
            <person name="Du R."/>
            <person name="Wang X."/>
            <person name="Sun T."/>
            <person name="Guo L."/>
            <person name="Liang H."/>
            <person name="Lu P."/>
            <person name="Wu Y."/>
            <person name="Zhang Z."/>
            <person name="Ro D.K."/>
            <person name="Shang Y."/>
            <person name="Huang S."/>
            <person name="Yan J."/>
        </authorList>
    </citation>
    <scope>NUCLEOTIDE SEQUENCE [LARGE SCALE GENOMIC DNA]</scope>
    <source>
        <strain evidence="7">Ta-2019</strain>
    </source>
</reference>
<dbReference type="Pfam" id="PF01602">
    <property type="entry name" value="Adaptin_N"/>
    <property type="match status" value="1"/>
</dbReference>
<evidence type="ECO:0000259" key="6">
    <source>
        <dbReference type="Pfam" id="PF01602"/>
    </source>
</evidence>
<dbReference type="InterPro" id="IPR002553">
    <property type="entry name" value="Clathrin/coatomer_adapt-like_N"/>
</dbReference>
<feature type="domain" description="Clathrin/coatomer adaptor adaptin-like N-terminal" evidence="6">
    <location>
        <begin position="38"/>
        <end position="244"/>
    </location>
</feature>
<dbReference type="GO" id="GO:0012505">
    <property type="term" value="C:endomembrane system"/>
    <property type="evidence" value="ECO:0007669"/>
    <property type="project" value="UniProtKB-SubCell"/>
</dbReference>
<dbReference type="InterPro" id="IPR026739">
    <property type="entry name" value="AP_beta"/>
</dbReference>
<dbReference type="InterPro" id="IPR016024">
    <property type="entry name" value="ARM-type_fold"/>
</dbReference>
<organism evidence="7 8">
    <name type="scientific">Taxus chinensis</name>
    <name type="common">Chinese yew</name>
    <name type="synonym">Taxus wallichiana var. chinensis</name>
    <dbReference type="NCBI Taxonomy" id="29808"/>
    <lineage>
        <taxon>Eukaryota</taxon>
        <taxon>Viridiplantae</taxon>
        <taxon>Streptophyta</taxon>
        <taxon>Embryophyta</taxon>
        <taxon>Tracheophyta</taxon>
        <taxon>Spermatophyta</taxon>
        <taxon>Pinopsida</taxon>
        <taxon>Pinidae</taxon>
        <taxon>Conifers II</taxon>
        <taxon>Cupressales</taxon>
        <taxon>Taxaceae</taxon>
        <taxon>Taxus</taxon>
    </lineage>
</organism>
<dbReference type="SUPFAM" id="SSF48371">
    <property type="entry name" value="ARM repeat"/>
    <property type="match status" value="1"/>
</dbReference>
<name>A0AA38LL40_TAXCH</name>